<proteinExistence type="predicted"/>
<accession>A0A9P0E7H9</accession>
<dbReference type="Proteomes" id="UP001152798">
    <property type="component" value="Chromosome 2"/>
</dbReference>
<protein>
    <submittedName>
        <fullName evidence="1">Uncharacterized protein</fullName>
    </submittedName>
</protein>
<gene>
    <name evidence="1" type="ORF">NEZAVI_LOCUS4310</name>
</gene>
<dbReference type="OrthoDB" id="10006939at2759"/>
<sequence>MKGLPAGVGSLTELGRVKVQEGLVRSRVRIARTSWEISPKPLIVDIKLSNLINAGFRSSSQGQINSAVAVKEHSRVRLFLGLAIRSPDLNPLDYLSALDRTGEDDMPQRRP</sequence>
<organism evidence="1 2">
    <name type="scientific">Nezara viridula</name>
    <name type="common">Southern green stink bug</name>
    <name type="synonym">Cimex viridulus</name>
    <dbReference type="NCBI Taxonomy" id="85310"/>
    <lineage>
        <taxon>Eukaryota</taxon>
        <taxon>Metazoa</taxon>
        <taxon>Ecdysozoa</taxon>
        <taxon>Arthropoda</taxon>
        <taxon>Hexapoda</taxon>
        <taxon>Insecta</taxon>
        <taxon>Pterygota</taxon>
        <taxon>Neoptera</taxon>
        <taxon>Paraneoptera</taxon>
        <taxon>Hemiptera</taxon>
        <taxon>Heteroptera</taxon>
        <taxon>Panheteroptera</taxon>
        <taxon>Pentatomomorpha</taxon>
        <taxon>Pentatomoidea</taxon>
        <taxon>Pentatomidae</taxon>
        <taxon>Pentatominae</taxon>
        <taxon>Nezara</taxon>
    </lineage>
</organism>
<dbReference type="EMBL" id="OV725078">
    <property type="protein sequence ID" value="CAH1393682.1"/>
    <property type="molecule type" value="Genomic_DNA"/>
</dbReference>
<dbReference type="AlphaFoldDB" id="A0A9P0E7H9"/>
<name>A0A9P0E7H9_NEZVI</name>
<reference evidence="1" key="1">
    <citation type="submission" date="2022-01" db="EMBL/GenBank/DDBJ databases">
        <authorList>
            <person name="King R."/>
        </authorList>
    </citation>
    <scope>NUCLEOTIDE SEQUENCE</scope>
</reference>
<evidence type="ECO:0000313" key="2">
    <source>
        <dbReference type="Proteomes" id="UP001152798"/>
    </source>
</evidence>
<keyword evidence="2" id="KW-1185">Reference proteome</keyword>
<evidence type="ECO:0000313" key="1">
    <source>
        <dbReference type="EMBL" id="CAH1393682.1"/>
    </source>
</evidence>